<reference evidence="3 4" key="1">
    <citation type="submission" date="2011-07" db="EMBL/GenBank/DDBJ databases">
        <title>The Genome Sequence of Prevotella oulorum F0390.</title>
        <authorList>
            <consortium name="The Broad Institute Genome Sequencing Platform"/>
            <consortium name="The Broad Institute Genome Sequencing Center for Infectious Disease"/>
            <person name="Earl A."/>
            <person name="Ward D."/>
            <person name="Feldgarden M."/>
            <person name="Gevers D."/>
            <person name="Izard J."/>
            <person name="Ganesan A."/>
            <person name="Baranova O.V."/>
            <person name="Blanton J.M."/>
            <person name="Tanner A.C."/>
            <person name="Dewhirst F.E."/>
            <person name="Young S.K."/>
            <person name="Zeng Q."/>
            <person name="Gargeya S."/>
            <person name="Fitzgerald M."/>
            <person name="Haas B."/>
            <person name="Abouelleil A."/>
            <person name="Alvarado L."/>
            <person name="Arachchi H.M."/>
            <person name="Berlin A."/>
            <person name="Brown A."/>
            <person name="Chapman S.B."/>
            <person name="Chen Z."/>
            <person name="Dunbar C."/>
            <person name="Freedman E."/>
            <person name="Gearin G."/>
            <person name="Gellesch M."/>
            <person name="Goldberg J."/>
            <person name="Griggs A."/>
            <person name="Gujja S."/>
            <person name="Heiman D."/>
            <person name="Howarth C."/>
            <person name="Larson L."/>
            <person name="Lui A."/>
            <person name="MacDonald P.J.P."/>
            <person name="Mehta T."/>
            <person name="Montmayeur A."/>
            <person name="Murphy C."/>
            <person name="Neiman D."/>
            <person name="Pearson M."/>
            <person name="Priest M."/>
            <person name="Roberts A."/>
            <person name="Saif S."/>
            <person name="Shea T."/>
            <person name="Shenoy N."/>
            <person name="Sisk P."/>
            <person name="Stolte C."/>
            <person name="Sykes S."/>
            <person name="Wortman J."/>
            <person name="Nusbaum C."/>
            <person name="Birren B."/>
        </authorList>
    </citation>
    <scope>NUCLEOTIDE SEQUENCE [LARGE SCALE GENOMIC DNA]</scope>
    <source>
        <strain evidence="3 4">F0390</strain>
    </source>
</reference>
<evidence type="ECO:0000313" key="4">
    <source>
        <dbReference type="Proteomes" id="UP000005141"/>
    </source>
</evidence>
<dbReference type="EMBL" id="ADGI01000014">
    <property type="protein sequence ID" value="EGV34554.1"/>
    <property type="molecule type" value="Genomic_DNA"/>
</dbReference>
<dbReference type="InterPro" id="IPR002656">
    <property type="entry name" value="Acyl_transf_3_dom"/>
</dbReference>
<evidence type="ECO:0000256" key="1">
    <source>
        <dbReference type="SAM" id="Phobius"/>
    </source>
</evidence>
<feature type="transmembrane region" description="Helical" evidence="1">
    <location>
        <begin position="101"/>
        <end position="118"/>
    </location>
</feature>
<evidence type="ECO:0000313" key="3">
    <source>
        <dbReference type="EMBL" id="EGV34554.1"/>
    </source>
</evidence>
<dbReference type="GeneID" id="95425028"/>
<keyword evidence="4" id="KW-1185">Reference proteome</keyword>
<organism evidence="3 4">
    <name type="scientific">Segatella oulorum F0390</name>
    <dbReference type="NCBI Taxonomy" id="702438"/>
    <lineage>
        <taxon>Bacteria</taxon>
        <taxon>Pseudomonadati</taxon>
        <taxon>Bacteroidota</taxon>
        <taxon>Bacteroidia</taxon>
        <taxon>Bacteroidales</taxon>
        <taxon>Prevotellaceae</taxon>
        <taxon>Segatella</taxon>
    </lineage>
</organism>
<feature type="transmembrane region" description="Helical" evidence="1">
    <location>
        <begin position="35"/>
        <end position="56"/>
    </location>
</feature>
<dbReference type="eggNOG" id="COG3594">
    <property type="taxonomic scope" value="Bacteria"/>
</dbReference>
<dbReference type="HOGENOM" id="CLU_023915_2_0_10"/>
<name>G1W8W6_9BACT</name>
<protein>
    <recommendedName>
        <fullName evidence="2">Acyltransferase 3 domain-containing protein</fullName>
    </recommendedName>
</protein>
<feature type="transmembrane region" description="Helical" evidence="1">
    <location>
        <begin position="127"/>
        <end position="148"/>
    </location>
</feature>
<evidence type="ECO:0000259" key="2">
    <source>
        <dbReference type="Pfam" id="PF01757"/>
    </source>
</evidence>
<comment type="caution">
    <text evidence="3">The sequence shown here is derived from an EMBL/GenBank/DDBJ whole genome shotgun (WGS) entry which is preliminary data.</text>
</comment>
<feature type="transmembrane region" description="Helical" evidence="1">
    <location>
        <begin position="211"/>
        <end position="228"/>
    </location>
</feature>
<keyword evidence="1" id="KW-0812">Transmembrane</keyword>
<feature type="transmembrane region" description="Helical" evidence="1">
    <location>
        <begin position="187"/>
        <end position="205"/>
    </location>
</feature>
<keyword evidence="1" id="KW-0472">Membrane</keyword>
<dbReference type="OrthoDB" id="9816048at2"/>
<feature type="transmembrane region" description="Helical" evidence="1">
    <location>
        <begin position="154"/>
        <end position="175"/>
    </location>
</feature>
<dbReference type="Proteomes" id="UP000005141">
    <property type="component" value="Unassembled WGS sequence"/>
</dbReference>
<accession>G1W8W6</accession>
<feature type="transmembrane region" description="Helical" evidence="1">
    <location>
        <begin position="249"/>
        <end position="271"/>
    </location>
</feature>
<proteinExistence type="predicted"/>
<dbReference type="Pfam" id="PF01757">
    <property type="entry name" value="Acyl_transf_3"/>
    <property type="match status" value="1"/>
</dbReference>
<dbReference type="PATRIC" id="fig|702438.4.peg.273"/>
<keyword evidence="1" id="KW-1133">Transmembrane helix</keyword>
<sequence>MGRIVYIDSLKGLAILSVIVSHVSVFLLVGKINLLSTFVGVYMMPLFFVLSGLVITEIPNRKKLISKLARFLSPFFCFGVFYTYLHGDNIIFFLVDKYKSGYWYLYMLSLFYLFLPLFRKNADTRHAVIYDLTVVGVIMLSAKILELLVSPRFVDLFCLDWVARYWFFFVAGFLIRRYNWLPKLDKGWILLLSFFIGVLSFIQYVKGITGYIHSATLGSVIFFILFFKRNGLYFNKLNFIFSYFGRNTLDIYCLHYYIVLFLIILFPVPWFKTDLNLLWLVVLSCGLSVIIAFLSILMGKCLHKIYWFDNVVYGKIFSKCFSH</sequence>
<dbReference type="RefSeq" id="WP_004379244.1">
    <property type="nucleotide sequence ID" value="NZ_JH114215.1"/>
</dbReference>
<feature type="domain" description="Acyltransferase 3" evidence="2">
    <location>
        <begin position="5"/>
        <end position="294"/>
    </location>
</feature>
<feature type="transmembrane region" description="Helical" evidence="1">
    <location>
        <begin position="68"/>
        <end position="85"/>
    </location>
</feature>
<dbReference type="AlphaFoldDB" id="G1W8W6"/>
<feature type="transmembrane region" description="Helical" evidence="1">
    <location>
        <begin position="277"/>
        <end position="297"/>
    </location>
</feature>
<gene>
    <name evidence="3" type="ORF">HMPREF9431_00267</name>
</gene>
<feature type="transmembrane region" description="Helical" evidence="1">
    <location>
        <begin position="12"/>
        <end position="29"/>
    </location>
</feature>
<dbReference type="GO" id="GO:0016747">
    <property type="term" value="F:acyltransferase activity, transferring groups other than amino-acyl groups"/>
    <property type="evidence" value="ECO:0007669"/>
    <property type="project" value="InterPro"/>
</dbReference>